<name>A0A1P8RC32_9EURY</name>
<feature type="region of interest" description="Disordered" evidence="1">
    <location>
        <begin position="1"/>
        <end position="31"/>
    </location>
</feature>
<evidence type="ECO:0000313" key="2">
    <source>
        <dbReference type="EMBL" id="APX96092.1"/>
    </source>
</evidence>
<gene>
    <name evidence="2" type="ORF">BB347_05360</name>
</gene>
<protein>
    <submittedName>
        <fullName evidence="2">Uncharacterized protein</fullName>
    </submittedName>
</protein>
<accession>A0A1P8RC32</accession>
<dbReference type="KEGG" id="hda:BB347_05360"/>
<sequence length="117" mass="13107">MNGFDHEAVGPRRKPEAARSTLRERRSRSESTIRLATNRVELSARTVRQDSGGDELVSGSWENRLRSGSGERSSRRWLLVKTVRSSRDVLDVAGVRAIETLDRIIYGGVVGSEYAYN</sequence>
<dbReference type="Proteomes" id="UP000187321">
    <property type="component" value="Chromosome"/>
</dbReference>
<proteinExistence type="predicted"/>
<dbReference type="EMBL" id="CP019327">
    <property type="protein sequence ID" value="APX96092.1"/>
    <property type="molecule type" value="Genomic_DNA"/>
</dbReference>
<evidence type="ECO:0000313" key="3">
    <source>
        <dbReference type="Proteomes" id="UP000187321"/>
    </source>
</evidence>
<dbReference type="AlphaFoldDB" id="A0A1P8RC32"/>
<reference evidence="2 3" key="1">
    <citation type="submission" date="2017-01" db="EMBL/GenBank/DDBJ databases">
        <title>Complete genome sequence of Haloterrigena daqingensis type strain (JX313T).</title>
        <authorList>
            <person name="Shuang W."/>
        </authorList>
    </citation>
    <scope>NUCLEOTIDE SEQUENCE [LARGE SCALE GENOMIC DNA]</scope>
    <source>
        <strain evidence="2 3">JX313</strain>
    </source>
</reference>
<organism evidence="2 3">
    <name type="scientific">Natronorubrum daqingense</name>
    <dbReference type="NCBI Taxonomy" id="588898"/>
    <lineage>
        <taxon>Archaea</taxon>
        <taxon>Methanobacteriati</taxon>
        <taxon>Methanobacteriota</taxon>
        <taxon>Stenosarchaea group</taxon>
        <taxon>Halobacteria</taxon>
        <taxon>Halobacteriales</taxon>
        <taxon>Natrialbaceae</taxon>
        <taxon>Natronorubrum</taxon>
    </lineage>
</organism>
<evidence type="ECO:0000256" key="1">
    <source>
        <dbReference type="SAM" id="MobiDB-lite"/>
    </source>
</evidence>